<dbReference type="Pfam" id="PF06347">
    <property type="entry name" value="SH3_4"/>
    <property type="match status" value="2"/>
</dbReference>
<accession>A0A1J5S095</accession>
<dbReference type="InterPro" id="IPR010466">
    <property type="entry name" value="DUF1058"/>
</dbReference>
<dbReference type="AlphaFoldDB" id="A0A1J5S095"/>
<evidence type="ECO:0000313" key="2">
    <source>
        <dbReference type="EMBL" id="OIQ97724.1"/>
    </source>
</evidence>
<sequence>MTSLFRTALVGIALLLAAGPAAALDYRSLAAPTVMYDAPSIKAKPLYVIARDTPVEVVVALDGWLKVRDASGSLAWIEKGVVADQRTVQVSVSRAQVRSQPQADAPLVFEAEKNVVLTLLEAAPAGWAKVQHRDGQTGYVRADQVWGL</sequence>
<gene>
    <name evidence="2" type="ORF">GALL_201940</name>
</gene>
<comment type="caution">
    <text evidence="2">The sequence shown here is derived from an EMBL/GenBank/DDBJ whole genome shotgun (WGS) entry which is preliminary data.</text>
</comment>
<name>A0A1J5S095_9ZZZZ</name>
<dbReference type="PROSITE" id="PS51781">
    <property type="entry name" value="SH3B"/>
    <property type="match status" value="1"/>
</dbReference>
<reference evidence="2" key="1">
    <citation type="submission" date="2016-10" db="EMBL/GenBank/DDBJ databases">
        <title>Sequence of Gallionella enrichment culture.</title>
        <authorList>
            <person name="Poehlein A."/>
            <person name="Muehling M."/>
            <person name="Daniel R."/>
        </authorList>
    </citation>
    <scope>NUCLEOTIDE SEQUENCE</scope>
</reference>
<organism evidence="2">
    <name type="scientific">mine drainage metagenome</name>
    <dbReference type="NCBI Taxonomy" id="410659"/>
    <lineage>
        <taxon>unclassified sequences</taxon>
        <taxon>metagenomes</taxon>
        <taxon>ecological metagenomes</taxon>
    </lineage>
</organism>
<dbReference type="InterPro" id="IPR003646">
    <property type="entry name" value="SH3-like_bac-type"/>
</dbReference>
<feature type="domain" description="SH3b" evidence="1">
    <location>
        <begin position="85"/>
        <end position="148"/>
    </location>
</feature>
<evidence type="ECO:0000259" key="1">
    <source>
        <dbReference type="PROSITE" id="PS51781"/>
    </source>
</evidence>
<protein>
    <submittedName>
        <fullName evidence="2">Bacterial SH3 domain protein</fullName>
    </submittedName>
</protein>
<proteinExistence type="predicted"/>
<dbReference type="Gene3D" id="2.30.30.40">
    <property type="entry name" value="SH3 Domains"/>
    <property type="match status" value="2"/>
</dbReference>
<dbReference type="EMBL" id="MLJW01000128">
    <property type="protein sequence ID" value="OIQ97724.1"/>
    <property type="molecule type" value="Genomic_DNA"/>
</dbReference>